<reference evidence="4" key="1">
    <citation type="journal article" date="2023" name="Commun. Biol.">
        <title>Genome analysis of Parmales, the sister group of diatoms, reveals the evolutionary specialization of diatoms from phago-mixotrophs to photoautotrophs.</title>
        <authorList>
            <person name="Ban H."/>
            <person name="Sato S."/>
            <person name="Yoshikawa S."/>
            <person name="Yamada K."/>
            <person name="Nakamura Y."/>
            <person name="Ichinomiya M."/>
            <person name="Sato N."/>
            <person name="Blanc-Mathieu R."/>
            <person name="Endo H."/>
            <person name="Kuwata A."/>
            <person name="Ogata H."/>
        </authorList>
    </citation>
    <scope>NUCLEOTIDE SEQUENCE [LARGE SCALE GENOMIC DNA]</scope>
    <source>
        <strain evidence="4">NIES 3700</strain>
    </source>
</reference>
<dbReference type="Proteomes" id="UP001165122">
    <property type="component" value="Unassembled WGS sequence"/>
</dbReference>
<comment type="caution">
    <text evidence="3">The sequence shown here is derived from an EMBL/GenBank/DDBJ whole genome shotgun (WGS) entry which is preliminary data.</text>
</comment>
<keyword evidence="4" id="KW-1185">Reference proteome</keyword>
<name>A0A9W7CF52_9STRA</name>
<proteinExistence type="predicted"/>
<organism evidence="3 4">
    <name type="scientific">Triparma laevis f. longispina</name>
    <dbReference type="NCBI Taxonomy" id="1714387"/>
    <lineage>
        <taxon>Eukaryota</taxon>
        <taxon>Sar</taxon>
        <taxon>Stramenopiles</taxon>
        <taxon>Ochrophyta</taxon>
        <taxon>Bolidophyceae</taxon>
        <taxon>Parmales</taxon>
        <taxon>Triparmaceae</taxon>
        <taxon>Triparma</taxon>
    </lineage>
</organism>
<keyword evidence="2" id="KW-1133">Transmembrane helix</keyword>
<feature type="compositionally biased region" description="Polar residues" evidence="1">
    <location>
        <begin position="20"/>
        <end position="31"/>
    </location>
</feature>
<evidence type="ECO:0000256" key="1">
    <source>
        <dbReference type="SAM" id="MobiDB-lite"/>
    </source>
</evidence>
<feature type="region of interest" description="Disordered" evidence="1">
    <location>
        <begin position="1"/>
        <end position="34"/>
    </location>
</feature>
<feature type="transmembrane region" description="Helical" evidence="2">
    <location>
        <begin position="182"/>
        <end position="207"/>
    </location>
</feature>
<protein>
    <submittedName>
        <fullName evidence="3">Uncharacterized protein</fullName>
    </submittedName>
</protein>
<dbReference type="EMBL" id="BRXW01000113">
    <property type="protein sequence ID" value="GMI07548.1"/>
    <property type="molecule type" value="Genomic_DNA"/>
</dbReference>
<dbReference type="AlphaFoldDB" id="A0A9W7CF52"/>
<evidence type="ECO:0000256" key="2">
    <source>
        <dbReference type="SAM" id="Phobius"/>
    </source>
</evidence>
<keyword evidence="2" id="KW-0472">Membrane</keyword>
<feature type="compositionally biased region" description="Polar residues" evidence="1">
    <location>
        <begin position="1"/>
        <end position="13"/>
    </location>
</feature>
<evidence type="ECO:0000313" key="3">
    <source>
        <dbReference type="EMBL" id="GMI07548.1"/>
    </source>
</evidence>
<gene>
    <name evidence="3" type="ORF">TrLO_g8258</name>
</gene>
<keyword evidence="2" id="KW-0812">Transmembrane</keyword>
<accession>A0A9W7CF52</accession>
<sequence length="257" mass="28244">MRKSNTSPPTSEDSFVHVSSPPNNNRKQPSMQAPPKIFSPEDLVWENVSESIWPSHWQSGSAETVGASVGSVRVALLNHVLFRIANQTHAPGGPPNSVLQGYASELQSPSPFRFVERSLPPPPNPKTLADGDCSLLPFFVVEAVLSRYCVFSSPEELYQWQESLSRLKSPSIDVADVPKAKIVYLIPLFFLSCVFFASVLFIVYVFLLITNHDASSGDESEFAKAYIKFINDALAFFLRKGGDAGGDGEEGQCQTSW</sequence>
<evidence type="ECO:0000313" key="4">
    <source>
        <dbReference type="Proteomes" id="UP001165122"/>
    </source>
</evidence>